<dbReference type="PANTHER" id="PTHR14256:SF1">
    <property type="entry name" value="GEO09626P1"/>
    <property type="match status" value="1"/>
</dbReference>
<keyword evidence="1" id="KW-0472">Membrane</keyword>
<protein>
    <submittedName>
        <fullName evidence="2">Uncharacterized protein</fullName>
    </submittedName>
</protein>
<evidence type="ECO:0000256" key="1">
    <source>
        <dbReference type="SAM" id="Phobius"/>
    </source>
</evidence>
<keyword evidence="1" id="KW-1133">Transmembrane helix</keyword>
<evidence type="ECO:0000313" key="3">
    <source>
        <dbReference type="Proteomes" id="UP000186303"/>
    </source>
</evidence>
<keyword evidence="3" id="KW-1185">Reference proteome</keyword>
<dbReference type="AlphaFoldDB" id="A0A1M8A501"/>
<sequence length="86" mass="9857">MVVQRAAKQATNWKKIVPVEVYPIVVLTGLALGAATWQISRCARSPDVIWDKKNNPTPWNNIEPGTQYKLWNLGGTFDKMYKRDRL</sequence>
<dbReference type="OMA" id="TPWNTIE"/>
<reference evidence="3" key="1">
    <citation type="journal article" date="2017" name="Nucleic Acids Res.">
        <title>Proteogenomics produces comprehensive and highly accurate protein-coding gene annotation in a complete genome assembly of Malassezia sympodialis.</title>
        <authorList>
            <person name="Zhu Y."/>
            <person name="Engstroem P.G."/>
            <person name="Tellgren-Roth C."/>
            <person name="Baudo C.D."/>
            <person name="Kennell J.C."/>
            <person name="Sun S."/>
            <person name="Billmyre R.B."/>
            <person name="Schroeder M.S."/>
            <person name="Andersson A."/>
            <person name="Holm T."/>
            <person name="Sigurgeirsson B."/>
            <person name="Wu G."/>
            <person name="Sankaranarayanan S.R."/>
            <person name="Siddharthan R."/>
            <person name="Sanyal K."/>
            <person name="Lundeberg J."/>
            <person name="Nystedt B."/>
            <person name="Boekhout T."/>
            <person name="Dawson T.L. Jr."/>
            <person name="Heitman J."/>
            <person name="Scheynius A."/>
            <person name="Lehtioe J."/>
        </authorList>
    </citation>
    <scope>NUCLEOTIDE SEQUENCE [LARGE SCALE GENOMIC DNA]</scope>
    <source>
        <strain evidence="3">ATCC 42132</strain>
    </source>
</reference>
<dbReference type="Pfam" id="PF06522">
    <property type="entry name" value="B12D"/>
    <property type="match status" value="1"/>
</dbReference>
<accession>A0A1M8A501</accession>
<organism evidence="2 3">
    <name type="scientific">Malassezia sympodialis (strain ATCC 42132)</name>
    <name type="common">Atopic eczema-associated yeast</name>
    <dbReference type="NCBI Taxonomy" id="1230383"/>
    <lineage>
        <taxon>Eukaryota</taxon>
        <taxon>Fungi</taxon>
        <taxon>Dikarya</taxon>
        <taxon>Basidiomycota</taxon>
        <taxon>Ustilaginomycotina</taxon>
        <taxon>Malasseziomycetes</taxon>
        <taxon>Malasseziales</taxon>
        <taxon>Malasseziaceae</taxon>
        <taxon>Malassezia</taxon>
    </lineage>
</organism>
<dbReference type="OrthoDB" id="5511684at2759"/>
<dbReference type="EMBL" id="LT671822">
    <property type="protein sequence ID" value="SHO77264.1"/>
    <property type="molecule type" value="Genomic_DNA"/>
</dbReference>
<keyword evidence="1" id="KW-0812">Transmembrane</keyword>
<dbReference type="STRING" id="1230383.A0A1M8A501"/>
<feature type="transmembrane region" description="Helical" evidence="1">
    <location>
        <begin position="21"/>
        <end position="39"/>
    </location>
</feature>
<dbReference type="VEuPathDB" id="FungiDB:MSYG_1605"/>
<dbReference type="Proteomes" id="UP000186303">
    <property type="component" value="Chromosome 2"/>
</dbReference>
<proteinExistence type="predicted"/>
<dbReference type="PANTHER" id="PTHR14256">
    <property type="entry name" value="NADH-UBIQUINONE OXIDOREDUCTASE MLRQ SUBUNIT"/>
    <property type="match status" value="1"/>
</dbReference>
<gene>
    <name evidence="2" type="ORF">MSYG_1605</name>
</gene>
<name>A0A1M8A501_MALS4</name>
<evidence type="ECO:0000313" key="2">
    <source>
        <dbReference type="EMBL" id="SHO77264.1"/>
    </source>
</evidence>
<dbReference type="InterPro" id="IPR010530">
    <property type="entry name" value="B12D"/>
</dbReference>